<comment type="caution">
    <text evidence="1">The sequence shown here is derived from an EMBL/GenBank/DDBJ whole genome shotgun (WGS) entry which is preliminary data.</text>
</comment>
<dbReference type="Proteomes" id="UP001458880">
    <property type="component" value="Unassembled WGS sequence"/>
</dbReference>
<reference evidence="1 2" key="1">
    <citation type="journal article" date="2024" name="BMC Genomics">
        <title>De novo assembly and annotation of Popillia japonica's genome with initial clues to its potential as an invasive pest.</title>
        <authorList>
            <person name="Cucini C."/>
            <person name="Boschi S."/>
            <person name="Funari R."/>
            <person name="Cardaioli E."/>
            <person name="Iannotti N."/>
            <person name="Marturano G."/>
            <person name="Paoli F."/>
            <person name="Bruttini M."/>
            <person name="Carapelli A."/>
            <person name="Frati F."/>
            <person name="Nardi F."/>
        </authorList>
    </citation>
    <scope>NUCLEOTIDE SEQUENCE [LARGE SCALE GENOMIC DNA]</scope>
    <source>
        <strain evidence="1">DMR45628</strain>
    </source>
</reference>
<sequence>MNLYAIIFSIYYNWLQINFHSGVLKPPENKSITVITGENRRVVNENAAGCSRKGRSSNQNYLLSALFEMRAKSN</sequence>
<evidence type="ECO:0000313" key="2">
    <source>
        <dbReference type="Proteomes" id="UP001458880"/>
    </source>
</evidence>
<gene>
    <name evidence="1" type="ORF">QE152_g28379</name>
</gene>
<dbReference type="EMBL" id="JASPKY010000352">
    <property type="protein sequence ID" value="KAK9704321.1"/>
    <property type="molecule type" value="Genomic_DNA"/>
</dbReference>
<organism evidence="1 2">
    <name type="scientific">Popillia japonica</name>
    <name type="common">Japanese beetle</name>
    <dbReference type="NCBI Taxonomy" id="7064"/>
    <lineage>
        <taxon>Eukaryota</taxon>
        <taxon>Metazoa</taxon>
        <taxon>Ecdysozoa</taxon>
        <taxon>Arthropoda</taxon>
        <taxon>Hexapoda</taxon>
        <taxon>Insecta</taxon>
        <taxon>Pterygota</taxon>
        <taxon>Neoptera</taxon>
        <taxon>Endopterygota</taxon>
        <taxon>Coleoptera</taxon>
        <taxon>Polyphaga</taxon>
        <taxon>Scarabaeiformia</taxon>
        <taxon>Scarabaeidae</taxon>
        <taxon>Rutelinae</taxon>
        <taxon>Popillia</taxon>
    </lineage>
</organism>
<keyword evidence="2" id="KW-1185">Reference proteome</keyword>
<proteinExistence type="predicted"/>
<evidence type="ECO:0000313" key="1">
    <source>
        <dbReference type="EMBL" id="KAK9704321.1"/>
    </source>
</evidence>
<name>A0AAW1JMD4_POPJA</name>
<protein>
    <submittedName>
        <fullName evidence="1">Uncharacterized protein</fullName>
    </submittedName>
</protein>
<accession>A0AAW1JMD4</accession>
<dbReference type="AlphaFoldDB" id="A0AAW1JMD4"/>